<dbReference type="InterPro" id="IPR058882">
    <property type="entry name" value="PglZ_C"/>
</dbReference>
<dbReference type="eggNOG" id="COG1524">
    <property type="taxonomic scope" value="Bacteria"/>
</dbReference>
<dbReference type="EMBL" id="CP000155">
    <property type="protein sequence ID" value="ABC30212.1"/>
    <property type="molecule type" value="Genomic_DNA"/>
</dbReference>
<feature type="region of interest" description="Disordered" evidence="1">
    <location>
        <begin position="789"/>
        <end position="817"/>
    </location>
</feature>
<dbReference type="STRING" id="349521.HCH_03465"/>
<dbReference type="KEGG" id="hch:HCH_03465"/>
<dbReference type="Pfam" id="PF08665">
    <property type="entry name" value="PglZ"/>
    <property type="match status" value="1"/>
</dbReference>
<keyword evidence="5" id="KW-1185">Reference proteome</keyword>
<dbReference type="HOGENOM" id="CLU_330036_0_0_6"/>
<dbReference type="Proteomes" id="UP000000238">
    <property type="component" value="Chromosome"/>
</dbReference>
<evidence type="ECO:0000259" key="2">
    <source>
        <dbReference type="Pfam" id="PF25861"/>
    </source>
</evidence>
<accession>Q2SGL2</accession>
<gene>
    <name evidence="4" type="ordered locus">HCH_03465</name>
</gene>
<protein>
    <submittedName>
        <fullName evidence="4">Uncharacterized protein</fullName>
    </submittedName>
</protein>
<feature type="domain" description="Alkaline phosphatase-like protein PglZ C-terminal" evidence="3">
    <location>
        <begin position="831"/>
        <end position="931"/>
    </location>
</feature>
<reference evidence="4 5" key="1">
    <citation type="journal article" date="2005" name="Nucleic Acids Res.">
        <title>Genomic blueprint of Hahella chejuensis, a marine microbe producing an algicidal agent.</title>
        <authorList>
            <person name="Jeong H."/>
            <person name="Yim J.H."/>
            <person name="Lee C."/>
            <person name="Choi S.-H."/>
            <person name="Park Y.K."/>
            <person name="Yoon S.H."/>
            <person name="Hur C.-G."/>
            <person name="Kang H.-Y."/>
            <person name="Kim D."/>
            <person name="Lee H.H."/>
            <person name="Park K.H."/>
            <person name="Park S.-H."/>
            <person name="Park H.-S."/>
            <person name="Lee H.K."/>
            <person name="Oh T.K."/>
            <person name="Kim J.F."/>
        </authorList>
    </citation>
    <scope>NUCLEOTIDE SEQUENCE [LARGE SCALE GENOMIC DNA]</scope>
    <source>
        <strain evidence="4 5">KCTC 2396</strain>
    </source>
</reference>
<feature type="domain" description="Alkaline phosphatase-like protein PglZ second" evidence="2">
    <location>
        <begin position="183"/>
        <end position="335"/>
    </location>
</feature>
<dbReference type="InterPro" id="IPR047992">
    <property type="entry name" value="BREX_PglZ"/>
</dbReference>
<dbReference type="AlphaFoldDB" id="Q2SGL2"/>
<dbReference type="InterPro" id="IPR058881">
    <property type="entry name" value="PglZ_2nd"/>
</dbReference>
<evidence type="ECO:0000313" key="4">
    <source>
        <dbReference type="EMBL" id="ABC30212.1"/>
    </source>
</evidence>
<evidence type="ECO:0000313" key="5">
    <source>
        <dbReference type="Proteomes" id="UP000000238"/>
    </source>
</evidence>
<dbReference type="Pfam" id="PF25863">
    <property type="entry name" value="PglZ_C"/>
    <property type="match status" value="1"/>
</dbReference>
<name>Q2SGL2_HAHCH</name>
<evidence type="ECO:0000256" key="1">
    <source>
        <dbReference type="SAM" id="MobiDB-lite"/>
    </source>
</evidence>
<evidence type="ECO:0000259" key="3">
    <source>
        <dbReference type="Pfam" id="PF25863"/>
    </source>
</evidence>
<dbReference type="OrthoDB" id="6725302at2"/>
<dbReference type="RefSeq" id="WP_011397280.1">
    <property type="nucleotide sequence ID" value="NC_007645.1"/>
</dbReference>
<organism evidence="4 5">
    <name type="scientific">Hahella chejuensis (strain KCTC 2396)</name>
    <dbReference type="NCBI Taxonomy" id="349521"/>
    <lineage>
        <taxon>Bacteria</taxon>
        <taxon>Pseudomonadati</taxon>
        <taxon>Pseudomonadota</taxon>
        <taxon>Gammaproteobacteria</taxon>
        <taxon>Oceanospirillales</taxon>
        <taxon>Hahellaceae</taxon>
        <taxon>Hahella</taxon>
    </lineage>
</organism>
<sequence>MNYSTKVELSKNEADLSKLPSPLLTQIQAVLRRAPNADRIAIFWTDTLVPTEYTGRLEDTSIKLVYCVSELAMREALVEHDGNNCLVLVAPFGVTDLAQDVLARLWRNEPQRISPWRTLEQLTRVQSIDPRLPKRYGKWMAEALLSRYDRYEKSVHFGEVLDQETAWQALAVGYLGFNQQHSDLSSLFRWSISNASKHQPSNALPAEMQESIADWLSITLNGLAPVVGQLIVRQPVEDLLAIGLVCSVIYHPDAVKEGALSYEQQFAANIKLKERQLNGIACNTDSLAKFGEKAALFVKDLIVSEPDGYQKVKNSITKAEQLLASVDASDGAICSNVLPAGFRLRLITFGKALEQAIKKGDTQPAQLAFRELELHVLGALPGQRDQIERAKMALRLVHWLLDSQETTQKALEKNTNCSQLLKRYMDHGGFVDWARTQIWFGDAEDALSQVYQRLAEKIGDGREAENFEFGTSLESIAKGDQLPSRLLYVEQALEKIVAPIAEQSPVLLLVLDGMSQAVYRELIEDFANHNWVELQREDIGESQSLVSALPSITQVSRYALLSGELGSGLAQEEKKNFTNHPLLKRIASTKFPPKLFHKQDLQQSGSGSLNSEVRALIAGTEHKILAAVINAVDDQLSSSSQVAFKWQLDSIRPLKQVLEAARESGRVVIVTSDHGHTLEHETTYYSSSTESGERYHSDTKAIREKEVITKGIRVVGKDNTAVVPWSEKVRYSKSKNMGYHGGASLQEASIPLGVFSNSGAENKLSGWKEVPLYRPDWWTLNTISVVSETPTPEIKQEEKKAETKTASKRKATEERIDDLFAEPEATKKITSEDWVEQLFDSAVYKDAQSRLGRMAISKSELKEFLTLLSANGGQIMQAVVVRELKKPELRMRGFLSAAQRILNVDGYPILKVERDSQTIMLDVRALKTQFEL</sequence>
<dbReference type="NCBIfam" id="NF033446">
    <property type="entry name" value="BREX_PglZ_2"/>
    <property type="match status" value="1"/>
</dbReference>
<dbReference type="Pfam" id="PF25861">
    <property type="entry name" value="PglZ_2nd"/>
    <property type="match status" value="1"/>
</dbReference>
<proteinExistence type="predicted"/>
<feature type="compositionally biased region" description="Basic and acidic residues" evidence="1">
    <location>
        <begin position="794"/>
        <end position="817"/>
    </location>
</feature>